<proteinExistence type="predicted"/>
<dbReference type="SMART" id="SM00554">
    <property type="entry name" value="FAS1"/>
    <property type="match status" value="1"/>
</dbReference>
<feature type="signal peptide" evidence="1">
    <location>
        <begin position="1"/>
        <end position="29"/>
    </location>
</feature>
<dbReference type="SUPFAM" id="SSF82153">
    <property type="entry name" value="FAS1 domain"/>
    <property type="match status" value="1"/>
</dbReference>
<dbReference type="Pfam" id="PF02469">
    <property type="entry name" value="Fasciclin"/>
    <property type="match status" value="1"/>
</dbReference>
<dbReference type="InterPro" id="IPR000782">
    <property type="entry name" value="FAS1_domain"/>
</dbReference>
<evidence type="ECO:0000313" key="4">
    <source>
        <dbReference type="Proteomes" id="UP000704762"/>
    </source>
</evidence>
<feature type="chain" id="PRO_5045756172" evidence="1">
    <location>
        <begin position="30"/>
        <end position="213"/>
    </location>
</feature>
<dbReference type="InterPro" id="IPR036378">
    <property type="entry name" value="FAS1_dom_sf"/>
</dbReference>
<dbReference type="Proteomes" id="UP000704762">
    <property type="component" value="Unassembled WGS sequence"/>
</dbReference>
<sequence>MIARRLAQLGCAVVLAAATTLVGALPAGAHSRHHMPGTTSLAMLLAKDGSGFDRNPNDFDIADNAVRAVLQAKPNSPVAVLANGSVALTAFLPTDRAFRSLARDLTGSSARSEAAVFSTLASTLGVDTIESVLLYHVVPGATITYRTAVRSNGAVLSTALAGSTLTVKVRCRSVSLVDADPNDANPRVVRRDLNKGNLQIAHGISQVLRPADL</sequence>
<reference evidence="3 4" key="1">
    <citation type="submission" date="2021-01" db="EMBL/GenBank/DDBJ databases">
        <title>Sequencing the genomes of 1000 actinobacteria strains.</title>
        <authorList>
            <person name="Klenk H.-P."/>
        </authorList>
    </citation>
    <scope>NUCLEOTIDE SEQUENCE [LARGE SCALE GENOMIC DNA]</scope>
    <source>
        <strain evidence="3 4">DSM 18662</strain>
    </source>
</reference>
<keyword evidence="4" id="KW-1185">Reference proteome</keyword>
<dbReference type="RefSeq" id="WP_204919115.1">
    <property type="nucleotide sequence ID" value="NZ_BAAAQP010000003.1"/>
</dbReference>
<gene>
    <name evidence="3" type="ORF">JOE57_002924</name>
</gene>
<keyword evidence="1" id="KW-0732">Signal</keyword>
<dbReference type="EMBL" id="JAFBCF010000001">
    <property type="protein sequence ID" value="MBM7800003.1"/>
    <property type="molecule type" value="Genomic_DNA"/>
</dbReference>
<protein>
    <submittedName>
        <fullName evidence="3">Surface protein with fasciclin (FAS1) repeats</fullName>
    </submittedName>
</protein>
<evidence type="ECO:0000313" key="3">
    <source>
        <dbReference type="EMBL" id="MBM7800003.1"/>
    </source>
</evidence>
<evidence type="ECO:0000256" key="1">
    <source>
        <dbReference type="SAM" id="SignalP"/>
    </source>
</evidence>
<accession>A0ABS2RMQ7</accession>
<organism evidence="3 4">
    <name type="scientific">Microlunatus panaciterrae</name>
    <dbReference type="NCBI Taxonomy" id="400768"/>
    <lineage>
        <taxon>Bacteria</taxon>
        <taxon>Bacillati</taxon>
        <taxon>Actinomycetota</taxon>
        <taxon>Actinomycetes</taxon>
        <taxon>Propionibacteriales</taxon>
        <taxon>Propionibacteriaceae</taxon>
        <taxon>Microlunatus</taxon>
    </lineage>
</organism>
<comment type="caution">
    <text evidence="3">The sequence shown here is derived from an EMBL/GenBank/DDBJ whole genome shotgun (WGS) entry which is preliminary data.</text>
</comment>
<dbReference type="PROSITE" id="PS50213">
    <property type="entry name" value="FAS1"/>
    <property type="match status" value="1"/>
</dbReference>
<feature type="domain" description="FAS1" evidence="2">
    <location>
        <begin position="46"/>
        <end position="208"/>
    </location>
</feature>
<dbReference type="Gene3D" id="2.30.180.10">
    <property type="entry name" value="FAS1 domain"/>
    <property type="match status" value="1"/>
</dbReference>
<evidence type="ECO:0000259" key="2">
    <source>
        <dbReference type="PROSITE" id="PS50213"/>
    </source>
</evidence>
<name>A0ABS2RMQ7_9ACTN</name>